<protein>
    <submittedName>
        <fullName evidence="1">Uncharacterized protein</fullName>
    </submittedName>
</protein>
<dbReference type="HOGENOM" id="CLU_2025107_0_0_12"/>
<dbReference type="EMBL" id="CP006939">
    <property type="protein sequence ID" value="AHC15689.1"/>
    <property type="molecule type" value="Genomic_DNA"/>
</dbReference>
<proteinExistence type="predicted"/>
<evidence type="ECO:0000313" key="2">
    <source>
        <dbReference type="Proteomes" id="UP000018680"/>
    </source>
</evidence>
<dbReference type="Proteomes" id="UP000018680">
    <property type="component" value="Chromosome"/>
</dbReference>
<organism evidence="1 2">
    <name type="scientific">Salinispira pacifica</name>
    <dbReference type="NCBI Taxonomy" id="1307761"/>
    <lineage>
        <taxon>Bacteria</taxon>
        <taxon>Pseudomonadati</taxon>
        <taxon>Spirochaetota</taxon>
        <taxon>Spirochaetia</taxon>
        <taxon>Spirochaetales</taxon>
        <taxon>Spirochaetaceae</taxon>
        <taxon>Salinispira</taxon>
    </lineage>
</organism>
<gene>
    <name evidence="1" type="ORF">L21SP2_2334</name>
</gene>
<keyword evidence="2" id="KW-1185">Reference proteome</keyword>
<dbReference type="RefSeq" id="WP_024268593.1">
    <property type="nucleotide sequence ID" value="NC_023035.1"/>
</dbReference>
<name>V5WJF9_9SPIO</name>
<evidence type="ECO:0000313" key="1">
    <source>
        <dbReference type="EMBL" id="AHC15689.1"/>
    </source>
</evidence>
<dbReference type="AlphaFoldDB" id="V5WJF9"/>
<reference evidence="1 2" key="1">
    <citation type="journal article" date="2015" name="Stand. Genomic Sci.">
        <title>Complete genome sequence and description of Salinispira pacifica gen. nov., sp. nov., a novel spirochaete isolated form a hypersaline microbial mat.</title>
        <authorList>
            <person name="Ben Hania W."/>
            <person name="Joseph M."/>
            <person name="Schumann P."/>
            <person name="Bunk B."/>
            <person name="Fiebig A."/>
            <person name="Sproer C."/>
            <person name="Klenk H.P."/>
            <person name="Fardeau M.L."/>
            <person name="Spring S."/>
        </authorList>
    </citation>
    <scope>NUCLEOTIDE SEQUENCE [LARGE SCALE GENOMIC DNA]</scope>
    <source>
        <strain evidence="1 2">L21-RPul-D2</strain>
    </source>
</reference>
<sequence>MVTPGDQPKTNWEWAQVFEAGGEFTEMGSPLGYNIPILFSNDVMALKNREIVFPLLEQQIDGVRKDRPVRLFNITHVDWTGSQHELTALYSTNGQDTALDLILVFQRDEMGPQVLQALHSMK</sequence>
<accession>V5WJF9</accession>
<dbReference type="KEGG" id="slr:L21SP2_2334"/>